<protein>
    <submittedName>
        <fullName evidence="1">Uncharacterized protein</fullName>
    </submittedName>
</protein>
<organism evidence="1 2">
    <name type="scientific">Serratia plymuthica S13</name>
    <dbReference type="NCBI Taxonomy" id="1348660"/>
    <lineage>
        <taxon>Bacteria</taxon>
        <taxon>Pseudomonadati</taxon>
        <taxon>Pseudomonadota</taxon>
        <taxon>Gammaproteobacteria</taxon>
        <taxon>Enterobacterales</taxon>
        <taxon>Yersiniaceae</taxon>
        <taxon>Serratia</taxon>
    </lineage>
</organism>
<evidence type="ECO:0000313" key="1">
    <source>
        <dbReference type="EMBL" id="AGP46927.1"/>
    </source>
</evidence>
<proteinExistence type="predicted"/>
<sequence>MTSLKEIILTFPLMTPQKITHPKEIFYSLGVAEILLKVIMPKVVISYETTFINLQKQLYFHQQ</sequence>
<dbReference type="EMBL" id="CP006566">
    <property type="protein sequence ID" value="AGP46927.1"/>
    <property type="molecule type" value="Genomic_DNA"/>
</dbReference>
<reference evidence="1 2" key="1">
    <citation type="journal article" date="2013" name="Genome Announc.">
        <title>Genome Sequence of Serratia plymuthica Strain S13, an Endophyte with Germination- and Plant-Growth-Promoting Activity from the Flower of Styrian Oil Pumpkin.</title>
        <authorList>
            <person name="Muller H."/>
            <person name="Furnkranz M."/>
            <person name="Grube M."/>
            <person name="Berg G."/>
        </authorList>
    </citation>
    <scope>NUCLEOTIDE SEQUENCE [LARGE SCALE GENOMIC DNA]</scope>
    <source>
        <strain evidence="1">S13</strain>
    </source>
</reference>
<dbReference type="AlphaFoldDB" id="S4YNS3"/>
<dbReference type="HOGENOM" id="CLU_2883418_0_0_6"/>
<evidence type="ECO:0000313" key="2">
    <source>
        <dbReference type="Proteomes" id="UP000014900"/>
    </source>
</evidence>
<dbReference type="Proteomes" id="UP000014900">
    <property type="component" value="Chromosome"/>
</dbReference>
<name>S4YNS3_SERPL</name>
<dbReference type="KEGG" id="sry:M621_08235"/>
<accession>S4YNS3</accession>
<gene>
    <name evidence="1" type="ORF">M621_08235</name>
</gene>